<dbReference type="Proteomes" id="UP000029669">
    <property type="component" value="Chromosome"/>
</dbReference>
<gene>
    <name evidence="1" type="ORF">TKV_c17860</name>
</gene>
<accession>A0A097AT18</accession>
<protein>
    <submittedName>
        <fullName evidence="1">Uncharacterized protein</fullName>
    </submittedName>
</protein>
<dbReference type="KEGG" id="tki:TKV_c17860"/>
<dbReference type="STRING" id="2325.TKV_c17860"/>
<evidence type="ECO:0000313" key="2">
    <source>
        <dbReference type="Proteomes" id="UP000029669"/>
    </source>
</evidence>
<dbReference type="RefSeq" id="WP_003869407.1">
    <property type="nucleotide sequence ID" value="NZ_CP009170.1"/>
</dbReference>
<dbReference type="eggNOG" id="ENOG503332A">
    <property type="taxonomic scope" value="Bacteria"/>
</dbReference>
<evidence type="ECO:0000313" key="1">
    <source>
        <dbReference type="EMBL" id="AIS52937.1"/>
    </source>
</evidence>
<reference evidence="2" key="1">
    <citation type="journal article" date="2015" name="Genome Announc.">
        <title>Whole-Genome Sequences of 80 Environmental and Clinical Isolates of Burkholderia pseudomallei.</title>
        <authorList>
            <person name="Johnson S.L."/>
            <person name="Baker A.L."/>
            <person name="Chain P.S."/>
            <person name="Currie B.J."/>
            <person name="Daligault H.E."/>
            <person name="Davenport K.W."/>
            <person name="Davis C.B."/>
            <person name="Inglis T.J."/>
            <person name="Kaestli M."/>
            <person name="Koren S."/>
            <person name="Mayo M."/>
            <person name="Merritt A.J."/>
            <person name="Price E.P."/>
            <person name="Sarovich D.S."/>
            <person name="Warner J."/>
            <person name="Rosovitz M.J."/>
        </authorList>
    </citation>
    <scope>NUCLEOTIDE SEQUENCE [LARGE SCALE GENOMIC DNA]</scope>
    <source>
        <strain evidence="2">DSM 2030</strain>
    </source>
</reference>
<proteinExistence type="predicted"/>
<dbReference type="EMBL" id="CP009170">
    <property type="protein sequence ID" value="AIS52937.1"/>
    <property type="molecule type" value="Genomic_DNA"/>
</dbReference>
<organism evidence="1 2">
    <name type="scientific">Thermoanaerobacter kivui</name>
    <name type="common">Acetogenium kivui</name>
    <dbReference type="NCBI Taxonomy" id="2325"/>
    <lineage>
        <taxon>Bacteria</taxon>
        <taxon>Bacillati</taxon>
        <taxon>Bacillota</taxon>
        <taxon>Clostridia</taxon>
        <taxon>Thermoanaerobacterales</taxon>
        <taxon>Thermoanaerobacteraceae</taxon>
        <taxon>Thermoanaerobacter</taxon>
    </lineage>
</organism>
<dbReference type="AlphaFoldDB" id="A0A097AT18"/>
<dbReference type="HOGENOM" id="CLU_2664150_0_0_9"/>
<keyword evidence="2" id="KW-1185">Reference proteome</keyword>
<name>A0A097AT18_THEKI</name>
<sequence>MDDIKKEFQKAVDALKYAMELSFKEYKKDPSKKNEIVNLWQETIGEFLQYFSKISEKYNAKDLYKAITKVIIFGK</sequence>
<dbReference type="OrthoDB" id="1726038at2"/>